<evidence type="ECO:0000256" key="3">
    <source>
        <dbReference type="ARBA" id="ARBA00023155"/>
    </source>
</evidence>
<evidence type="ECO:0000256" key="4">
    <source>
        <dbReference type="ARBA" id="ARBA00023163"/>
    </source>
</evidence>
<dbReference type="InterPro" id="IPR057993">
    <property type="entry name" value="HD-Zip_IV_C"/>
</dbReference>
<accession>A0A3Q7HPW8</accession>
<dbReference type="Pfam" id="PF25797">
    <property type="entry name" value="PDF2_C"/>
    <property type="match status" value="2"/>
</dbReference>
<name>A0A3Q7HPW8_SOLLC</name>
<keyword evidence="4" id="KW-0804">Transcription</keyword>
<keyword evidence="3" id="KW-0371">Homeobox</keyword>
<dbReference type="GO" id="GO:0003677">
    <property type="term" value="F:DNA binding"/>
    <property type="evidence" value="ECO:0007669"/>
    <property type="project" value="UniProtKB-KW"/>
</dbReference>
<dbReference type="PROSITE" id="PS50848">
    <property type="entry name" value="START"/>
    <property type="match status" value="1"/>
</dbReference>
<dbReference type="AlphaFoldDB" id="A0A3Q7HPW8"/>
<dbReference type="Gramene" id="Solyc08g062515.1.1">
    <property type="protein sequence ID" value="Solyc08g062515.1.1"/>
    <property type="gene ID" value="Solyc08g062515.1"/>
</dbReference>
<dbReference type="GO" id="GO:0008289">
    <property type="term" value="F:lipid binding"/>
    <property type="evidence" value="ECO:0007669"/>
    <property type="project" value="InterPro"/>
</dbReference>
<reference evidence="8" key="2">
    <citation type="submission" date="2019-01" db="UniProtKB">
        <authorList>
            <consortium name="EnsemblPlants"/>
        </authorList>
    </citation>
    <scope>IDENTIFICATION</scope>
    <source>
        <strain evidence="8">cv. Heinz 1706</strain>
    </source>
</reference>
<dbReference type="SMART" id="SM00234">
    <property type="entry name" value="START"/>
    <property type="match status" value="1"/>
</dbReference>
<dbReference type="InterPro" id="IPR002913">
    <property type="entry name" value="START_lipid-bd_dom"/>
</dbReference>
<dbReference type="Proteomes" id="UP000004994">
    <property type="component" value="Chromosome 8"/>
</dbReference>
<keyword evidence="1" id="KW-0805">Transcription regulation</keyword>
<dbReference type="STRING" id="4081.A0A3Q7HPW8"/>
<sequence>MDSNLAPQISTLGSPSNSSDGSLLNEDTRGSPIIYPPLRQENNQNSNNFHAHSMISQSPQEHDECNHDSRQQTIMFETVVASMNEMVELWKMNDPFWVDSSSDRRCFIHHEIYGRNFSNQVLPPQTSTGRIESSKDCGIVSMTAVELIHNFLDPVKWMNLFPTIVTKAKTIEVLDSGTWGGSMQLMYEKLHILSPLVEAREFLFIRGCRQPDVTTWIMVDISYDIFNDIQSGVPSYSWKFPSGCAIQDMGNGQMFHDPEGLKNTIQVSQRMVKKFFEILSMTDNHGDFSISPQLNRGDRISIVKNEETIQPKGFIAIATTSLWLSLSFQDVFSFFNDYKTRNQPYNMHKEMLVLEEMSIDEMGAFLVYAPIDLRAINSIVNGGDATKAPILPSGIIISPDGRLSSNRDSTPNAQNGSILTVTFQIMICAVSDLDSNPLLVVNDVSTICFRF</sequence>
<dbReference type="InterPro" id="IPR023393">
    <property type="entry name" value="START-like_dom_sf"/>
</dbReference>
<evidence type="ECO:0000256" key="5">
    <source>
        <dbReference type="ARBA" id="ARBA00023242"/>
    </source>
</evidence>
<dbReference type="InParanoid" id="A0A3Q7HPW8"/>
<dbReference type="EnsemblPlants" id="Solyc08g062515.1.1">
    <property type="protein sequence ID" value="Solyc08g062515.1.1"/>
    <property type="gene ID" value="Solyc08g062515.1"/>
</dbReference>
<feature type="domain" description="START" evidence="7">
    <location>
        <begin position="68"/>
        <end position="293"/>
    </location>
</feature>
<keyword evidence="9" id="KW-1185">Reference proteome</keyword>
<dbReference type="PANTHER" id="PTHR45654">
    <property type="entry name" value="HOMEOBOX-LEUCINE ZIPPER PROTEIN MERISTEM L1"/>
    <property type="match status" value="1"/>
</dbReference>
<feature type="compositionally biased region" description="Polar residues" evidence="6">
    <location>
        <begin position="40"/>
        <end position="50"/>
    </location>
</feature>
<evidence type="ECO:0000256" key="2">
    <source>
        <dbReference type="ARBA" id="ARBA00023125"/>
    </source>
</evidence>
<evidence type="ECO:0000256" key="1">
    <source>
        <dbReference type="ARBA" id="ARBA00023015"/>
    </source>
</evidence>
<proteinExistence type="predicted"/>
<dbReference type="PaxDb" id="4081-Solyc09g060150.1.1"/>
<dbReference type="InterPro" id="IPR042160">
    <property type="entry name" value="HD-Zip_IV"/>
</dbReference>
<evidence type="ECO:0000313" key="9">
    <source>
        <dbReference type="Proteomes" id="UP000004994"/>
    </source>
</evidence>
<evidence type="ECO:0000313" key="8">
    <source>
        <dbReference type="EnsemblPlants" id="Solyc08g062515.1.1"/>
    </source>
</evidence>
<feature type="region of interest" description="Disordered" evidence="6">
    <location>
        <begin position="1"/>
        <end position="50"/>
    </location>
</feature>
<organism evidence="8">
    <name type="scientific">Solanum lycopersicum</name>
    <name type="common">Tomato</name>
    <name type="synonym">Lycopersicon esculentum</name>
    <dbReference type="NCBI Taxonomy" id="4081"/>
    <lineage>
        <taxon>Eukaryota</taxon>
        <taxon>Viridiplantae</taxon>
        <taxon>Streptophyta</taxon>
        <taxon>Embryophyta</taxon>
        <taxon>Tracheophyta</taxon>
        <taxon>Spermatophyta</taxon>
        <taxon>Magnoliopsida</taxon>
        <taxon>eudicotyledons</taxon>
        <taxon>Gunneridae</taxon>
        <taxon>Pentapetalae</taxon>
        <taxon>asterids</taxon>
        <taxon>lamiids</taxon>
        <taxon>Solanales</taxon>
        <taxon>Solanaceae</taxon>
        <taxon>Solanoideae</taxon>
        <taxon>Solaneae</taxon>
        <taxon>Solanum</taxon>
        <taxon>Solanum subgen. Lycopersicon</taxon>
    </lineage>
</organism>
<keyword evidence="5" id="KW-0539">Nucleus</keyword>
<dbReference type="Pfam" id="PF01852">
    <property type="entry name" value="START"/>
    <property type="match status" value="1"/>
</dbReference>
<dbReference type="Gene3D" id="3.30.530.20">
    <property type="match status" value="1"/>
</dbReference>
<feature type="compositionally biased region" description="Polar residues" evidence="6">
    <location>
        <begin position="1"/>
        <end position="22"/>
    </location>
</feature>
<evidence type="ECO:0000256" key="6">
    <source>
        <dbReference type="SAM" id="MobiDB-lite"/>
    </source>
</evidence>
<reference evidence="8" key="1">
    <citation type="journal article" date="2012" name="Nature">
        <title>The tomato genome sequence provides insights into fleshy fruit evolution.</title>
        <authorList>
            <consortium name="Tomato Genome Consortium"/>
        </authorList>
    </citation>
    <scope>NUCLEOTIDE SEQUENCE [LARGE SCALE GENOMIC DNA]</scope>
    <source>
        <strain evidence="8">cv. Heinz 1706</strain>
    </source>
</reference>
<dbReference type="SUPFAM" id="SSF55961">
    <property type="entry name" value="Bet v1-like"/>
    <property type="match status" value="2"/>
</dbReference>
<protein>
    <recommendedName>
        <fullName evidence="7">START domain-containing protein</fullName>
    </recommendedName>
</protein>
<keyword evidence="2" id="KW-0238">DNA-binding</keyword>
<evidence type="ECO:0000259" key="7">
    <source>
        <dbReference type="PROSITE" id="PS50848"/>
    </source>
</evidence>
<dbReference type="PANTHER" id="PTHR45654:SF9">
    <property type="entry name" value="HOMEOBOX-LEUCINE ZIPPER PROTEIN HDG10-RELATED"/>
    <property type="match status" value="1"/>
</dbReference>